<keyword evidence="4" id="KW-0539">Nucleus</keyword>
<evidence type="ECO:0000256" key="1">
    <source>
        <dbReference type="ARBA" id="ARBA00004123"/>
    </source>
</evidence>
<feature type="region of interest" description="Disordered" evidence="5">
    <location>
        <begin position="266"/>
        <end position="307"/>
    </location>
</feature>
<feature type="compositionally biased region" description="Polar residues" evidence="5">
    <location>
        <begin position="121"/>
        <end position="131"/>
    </location>
</feature>
<feature type="region of interest" description="Disordered" evidence="5">
    <location>
        <begin position="1"/>
        <end position="164"/>
    </location>
</feature>
<gene>
    <name evidence="6" type="ORF">BEMITA_LOCUS12816</name>
</gene>
<keyword evidence="3" id="KW-0804">Transcription</keyword>
<sequence>MSGKEDTPAPESKHVHRLPSFRSARDLNLDKYKLPTAKPNAKKYVPNLNVTRKKQDDEKGGTSSTSKENDKKQNGIPQRGRGRGRGRGASNLVQTKSIFSEGMGDRKGAKYMKPCDVESVPRTSTVTKSSFSQGHSRGSRDRSSGTSKSRKEHGERLPDDDFIDDVDEGGYEYSFMKPVSLPLRLSENYALEDICDDEEIAPGVKIKAEPGTPKVKVKSENKPRKEFTNVKELLSDSKPQLLFLQLPTNLPGLLLDDKADTPSVIHKEKPIVIKKEPGTEDKQPLKAEPSTSSDSSQSTKPNTAQEAKSNLCTLKELQPGCIGKIQILKSGKAKLNLGSCNFLVDLGSQVGFKQDLVSLELNADTKTGDTINLGPLSSRLIISPEWEDMIKSSIKK</sequence>
<evidence type="ECO:0000313" key="7">
    <source>
        <dbReference type="Proteomes" id="UP001152759"/>
    </source>
</evidence>
<feature type="compositionally biased region" description="Low complexity" evidence="5">
    <location>
        <begin position="290"/>
        <end position="299"/>
    </location>
</feature>
<keyword evidence="7" id="KW-1185">Reference proteome</keyword>
<dbReference type="GO" id="GO:0005666">
    <property type="term" value="C:RNA polymerase III complex"/>
    <property type="evidence" value="ECO:0007669"/>
    <property type="project" value="InterPro"/>
</dbReference>
<dbReference type="AlphaFoldDB" id="A0A9P0AMK2"/>
<evidence type="ECO:0000313" key="6">
    <source>
        <dbReference type="EMBL" id="CAH0394529.1"/>
    </source>
</evidence>
<reference evidence="6" key="1">
    <citation type="submission" date="2021-12" db="EMBL/GenBank/DDBJ databases">
        <authorList>
            <person name="King R."/>
        </authorList>
    </citation>
    <scope>NUCLEOTIDE SEQUENCE</scope>
</reference>
<dbReference type="Pfam" id="PF05132">
    <property type="entry name" value="RNA_pol_Rpc4"/>
    <property type="match status" value="1"/>
</dbReference>
<proteinExistence type="predicted"/>
<feature type="compositionally biased region" description="Basic and acidic residues" evidence="5">
    <location>
        <begin position="1"/>
        <end position="13"/>
    </location>
</feature>
<dbReference type="Proteomes" id="UP001152759">
    <property type="component" value="Chromosome 8"/>
</dbReference>
<feature type="compositionally biased region" description="Basic and acidic residues" evidence="5">
    <location>
        <begin position="103"/>
        <end position="116"/>
    </location>
</feature>
<accession>A0A9P0AMK2</accession>
<comment type="subcellular location">
    <subcellularLocation>
        <location evidence="1">Nucleus</location>
    </subcellularLocation>
</comment>
<evidence type="ECO:0000256" key="2">
    <source>
        <dbReference type="ARBA" id="ARBA00022478"/>
    </source>
</evidence>
<dbReference type="EMBL" id="OU963869">
    <property type="protein sequence ID" value="CAH0394529.1"/>
    <property type="molecule type" value="Genomic_DNA"/>
</dbReference>
<evidence type="ECO:0000256" key="5">
    <source>
        <dbReference type="SAM" id="MobiDB-lite"/>
    </source>
</evidence>
<dbReference type="GO" id="GO:0003677">
    <property type="term" value="F:DNA binding"/>
    <property type="evidence" value="ECO:0007669"/>
    <property type="project" value="InterPro"/>
</dbReference>
<dbReference type="PANTHER" id="PTHR13408:SF0">
    <property type="entry name" value="DNA-DIRECTED RNA POLYMERASE III SUBUNIT RPC4"/>
    <property type="match status" value="1"/>
</dbReference>
<dbReference type="GO" id="GO:0042797">
    <property type="term" value="P:tRNA transcription by RNA polymerase III"/>
    <property type="evidence" value="ECO:0007669"/>
    <property type="project" value="TreeGrafter"/>
</dbReference>
<dbReference type="PANTHER" id="PTHR13408">
    <property type="entry name" value="DNA-DIRECTED RNA POLYMERASE III"/>
    <property type="match status" value="1"/>
</dbReference>
<keyword evidence="2" id="KW-0240">DNA-directed RNA polymerase</keyword>
<dbReference type="KEGG" id="btab:109032628"/>
<evidence type="ECO:0008006" key="8">
    <source>
        <dbReference type="Google" id="ProtNLM"/>
    </source>
</evidence>
<name>A0A9P0AMK2_BEMTA</name>
<protein>
    <recommendedName>
        <fullName evidence="8">DNA-directed RNA polymerase III subunit RPC4</fullName>
    </recommendedName>
</protein>
<dbReference type="InterPro" id="IPR007811">
    <property type="entry name" value="RPC4"/>
</dbReference>
<evidence type="ECO:0000256" key="3">
    <source>
        <dbReference type="ARBA" id="ARBA00023163"/>
    </source>
</evidence>
<organism evidence="6 7">
    <name type="scientific">Bemisia tabaci</name>
    <name type="common">Sweetpotato whitefly</name>
    <name type="synonym">Aleurodes tabaci</name>
    <dbReference type="NCBI Taxonomy" id="7038"/>
    <lineage>
        <taxon>Eukaryota</taxon>
        <taxon>Metazoa</taxon>
        <taxon>Ecdysozoa</taxon>
        <taxon>Arthropoda</taxon>
        <taxon>Hexapoda</taxon>
        <taxon>Insecta</taxon>
        <taxon>Pterygota</taxon>
        <taxon>Neoptera</taxon>
        <taxon>Paraneoptera</taxon>
        <taxon>Hemiptera</taxon>
        <taxon>Sternorrhyncha</taxon>
        <taxon>Aleyrodoidea</taxon>
        <taxon>Aleyrodidae</taxon>
        <taxon>Aleyrodinae</taxon>
        <taxon>Bemisia</taxon>
    </lineage>
</organism>
<evidence type="ECO:0000256" key="4">
    <source>
        <dbReference type="ARBA" id="ARBA00023242"/>
    </source>
</evidence>
<feature type="compositionally biased region" description="Basic and acidic residues" evidence="5">
    <location>
        <begin position="23"/>
        <end position="33"/>
    </location>
</feature>
<feature type="compositionally biased region" description="Basic and acidic residues" evidence="5">
    <location>
        <begin position="266"/>
        <end position="285"/>
    </location>
</feature>